<dbReference type="Proteomes" id="UP000254545">
    <property type="component" value="Unassembled WGS sequence"/>
</dbReference>
<dbReference type="EMBL" id="UGKR01000003">
    <property type="protein sequence ID" value="STS90713.1"/>
    <property type="molecule type" value="Genomic_DNA"/>
</dbReference>
<dbReference type="GO" id="GO:0007165">
    <property type="term" value="P:signal transduction"/>
    <property type="evidence" value="ECO:0007669"/>
    <property type="project" value="InterPro"/>
</dbReference>
<evidence type="ECO:0000256" key="1">
    <source>
        <dbReference type="SAM" id="Phobius"/>
    </source>
</evidence>
<name>A0A7H4MK63_KLEVA</name>
<feature type="domain" description="HAMP" evidence="2">
    <location>
        <begin position="114"/>
        <end position="168"/>
    </location>
</feature>
<keyword evidence="1" id="KW-0472">Membrane</keyword>
<evidence type="ECO:0000313" key="3">
    <source>
        <dbReference type="EMBL" id="STS90713.1"/>
    </source>
</evidence>
<dbReference type="PROSITE" id="PS50885">
    <property type="entry name" value="HAMP"/>
    <property type="match status" value="1"/>
</dbReference>
<dbReference type="AlphaFoldDB" id="A0A7H4MK63"/>
<gene>
    <name evidence="3" type="ORF">NCTC9177_04611</name>
</gene>
<feature type="transmembrane region" description="Helical" evidence="1">
    <location>
        <begin position="91"/>
        <end position="113"/>
    </location>
</feature>
<sequence length="200" mass="22752">MTKTRYSSLWRWICARILALAIGSVIVIATCMWLRYAVQNYWNLGRMPVSVRQEFLALSQNPQANPARFHQIVDTWWGLSYSTPSIASADWVTVALLVLVMIPFIVVMGLRYARPLALQFSRLRDAAKDVAEGQFGRQAELIRNAPAEMVSFASDFNAMTGKLARYEKELRTSHVAMAHELRSPPDCRYRTFAGHAGWRV</sequence>
<protein>
    <submittedName>
        <fullName evidence="3">Sensor histidine kinase</fullName>
    </submittedName>
</protein>
<dbReference type="GO" id="GO:0016301">
    <property type="term" value="F:kinase activity"/>
    <property type="evidence" value="ECO:0007669"/>
    <property type="project" value="UniProtKB-KW"/>
</dbReference>
<dbReference type="CDD" id="cd06225">
    <property type="entry name" value="HAMP"/>
    <property type="match status" value="1"/>
</dbReference>
<dbReference type="InterPro" id="IPR003660">
    <property type="entry name" value="HAMP_dom"/>
</dbReference>
<organism evidence="3 4">
    <name type="scientific">Klebsiella variicola</name>
    <dbReference type="NCBI Taxonomy" id="244366"/>
    <lineage>
        <taxon>Bacteria</taxon>
        <taxon>Pseudomonadati</taxon>
        <taxon>Pseudomonadota</taxon>
        <taxon>Gammaproteobacteria</taxon>
        <taxon>Enterobacterales</taxon>
        <taxon>Enterobacteriaceae</taxon>
        <taxon>Klebsiella/Raoultella group</taxon>
        <taxon>Klebsiella</taxon>
        <taxon>Klebsiella pneumoniae complex</taxon>
    </lineage>
</organism>
<feature type="transmembrane region" description="Helical" evidence="1">
    <location>
        <begin position="12"/>
        <end position="36"/>
    </location>
</feature>
<keyword evidence="1" id="KW-0812">Transmembrane</keyword>
<keyword evidence="3" id="KW-0418">Kinase</keyword>
<reference evidence="3 4" key="1">
    <citation type="submission" date="2018-06" db="EMBL/GenBank/DDBJ databases">
        <authorList>
            <consortium name="Pathogen Informatics"/>
            <person name="Doyle S."/>
        </authorList>
    </citation>
    <scope>NUCLEOTIDE SEQUENCE [LARGE SCALE GENOMIC DNA]</scope>
    <source>
        <strain evidence="3 4">NCTC9177</strain>
    </source>
</reference>
<dbReference type="GO" id="GO:0016020">
    <property type="term" value="C:membrane"/>
    <property type="evidence" value="ECO:0007669"/>
    <property type="project" value="InterPro"/>
</dbReference>
<comment type="caution">
    <text evidence="3">The sequence shown here is derived from an EMBL/GenBank/DDBJ whole genome shotgun (WGS) entry which is preliminary data.</text>
</comment>
<proteinExistence type="predicted"/>
<evidence type="ECO:0000259" key="2">
    <source>
        <dbReference type="PROSITE" id="PS50885"/>
    </source>
</evidence>
<dbReference type="Gene3D" id="6.10.340.10">
    <property type="match status" value="1"/>
</dbReference>
<keyword evidence="3" id="KW-0808">Transferase</keyword>
<evidence type="ECO:0000313" key="4">
    <source>
        <dbReference type="Proteomes" id="UP000254545"/>
    </source>
</evidence>
<accession>A0A7H4MK63</accession>
<keyword evidence="1" id="KW-1133">Transmembrane helix</keyword>